<dbReference type="AlphaFoldDB" id="A0A538THL6"/>
<dbReference type="InterPro" id="IPR011701">
    <property type="entry name" value="MFS"/>
</dbReference>
<dbReference type="Pfam" id="PF07690">
    <property type="entry name" value="MFS_1"/>
    <property type="match status" value="1"/>
</dbReference>
<protein>
    <submittedName>
        <fullName evidence="3">MFS transporter</fullName>
    </submittedName>
</protein>
<feature type="transmembrane region" description="Helical" evidence="2">
    <location>
        <begin position="21"/>
        <end position="41"/>
    </location>
</feature>
<keyword evidence="2" id="KW-0812">Transmembrane</keyword>
<feature type="transmembrane region" description="Helical" evidence="2">
    <location>
        <begin position="152"/>
        <end position="172"/>
    </location>
</feature>
<feature type="transmembrane region" description="Helical" evidence="2">
    <location>
        <begin position="119"/>
        <end position="140"/>
    </location>
</feature>
<feature type="transmembrane region" description="Helical" evidence="2">
    <location>
        <begin position="61"/>
        <end position="80"/>
    </location>
</feature>
<evidence type="ECO:0000256" key="2">
    <source>
        <dbReference type="SAM" id="Phobius"/>
    </source>
</evidence>
<dbReference type="PANTHER" id="PTHR43596">
    <property type="entry name" value="ADP,ATP CARRIER PROTEIN"/>
    <property type="match status" value="1"/>
</dbReference>
<dbReference type="PANTHER" id="PTHR43596:SF1">
    <property type="entry name" value="ADP,ATP CARRIER PROTEIN"/>
    <property type="match status" value="1"/>
</dbReference>
<keyword evidence="2" id="KW-1133">Transmembrane helix</keyword>
<reference evidence="3 4" key="1">
    <citation type="journal article" date="2019" name="Nat. Microbiol.">
        <title>Mediterranean grassland soil C-N compound turnover is dependent on rainfall and depth, and is mediated by genomically divergent microorganisms.</title>
        <authorList>
            <person name="Diamond S."/>
            <person name="Andeer P.F."/>
            <person name="Li Z."/>
            <person name="Crits-Christoph A."/>
            <person name="Burstein D."/>
            <person name="Anantharaman K."/>
            <person name="Lane K.R."/>
            <person name="Thomas B.C."/>
            <person name="Pan C."/>
            <person name="Northen T.R."/>
            <person name="Banfield J.F."/>
        </authorList>
    </citation>
    <scope>NUCLEOTIDE SEQUENCE [LARGE SCALE GENOMIC DNA]</scope>
    <source>
        <strain evidence="3">WS_9</strain>
    </source>
</reference>
<dbReference type="Gene3D" id="1.20.1250.20">
    <property type="entry name" value="MFS general substrate transporter like domains"/>
    <property type="match status" value="1"/>
</dbReference>
<keyword evidence="2" id="KW-0472">Membrane</keyword>
<feature type="transmembrane region" description="Helical" evidence="2">
    <location>
        <begin position="372"/>
        <end position="393"/>
    </location>
</feature>
<feature type="transmembrane region" description="Helical" evidence="2">
    <location>
        <begin position="463"/>
        <end position="481"/>
    </location>
</feature>
<feature type="region of interest" description="Disordered" evidence="1">
    <location>
        <begin position="246"/>
        <end position="267"/>
    </location>
</feature>
<comment type="caution">
    <text evidence="3">The sequence shown here is derived from an EMBL/GenBank/DDBJ whole genome shotgun (WGS) entry which is preliminary data.</text>
</comment>
<evidence type="ECO:0000313" key="4">
    <source>
        <dbReference type="Proteomes" id="UP000317691"/>
    </source>
</evidence>
<feature type="compositionally biased region" description="Basic and acidic residues" evidence="1">
    <location>
        <begin position="256"/>
        <end position="267"/>
    </location>
</feature>
<dbReference type="SUPFAM" id="SSF103473">
    <property type="entry name" value="MFS general substrate transporter"/>
    <property type="match status" value="1"/>
</dbReference>
<dbReference type="Proteomes" id="UP000317691">
    <property type="component" value="Unassembled WGS sequence"/>
</dbReference>
<accession>A0A538THL6</accession>
<organism evidence="3 4">
    <name type="scientific">Eiseniibacteriota bacterium</name>
    <dbReference type="NCBI Taxonomy" id="2212470"/>
    <lineage>
        <taxon>Bacteria</taxon>
        <taxon>Candidatus Eiseniibacteriota</taxon>
    </lineage>
</organism>
<feature type="transmembrane region" description="Helical" evidence="2">
    <location>
        <begin position="279"/>
        <end position="299"/>
    </location>
</feature>
<name>A0A538THL6_UNCEI</name>
<sequence length="495" mass="53898">MSTQRIPSGAERFLRLFTDIRAGEAGTALLLTANVFLLICADSLLKVLREPLILAGGGAEVKAYSSAGQALLLLAAVPLYGMLASRFPRRRLINTVTTFFLVCLVAFFALARLHAPVGVVFYIWLGIFNVMVIAQFWSFANDLYTSDEGKRLFPIVAFGQSAGAVLGAYLAGRAIDWVGLYPIFLIAAVLLVLGTVITNVVDVRERRRTEASRSVTESTASSPASTREVRLESGEFRIADLKAEMGKAAPAPTPAEPRRPDPAPRKVEGAVGRANSFKLVFASRYLLLIALMIFILNWVNSTGEYILGRTVARAATEKVSAMFATPEAADAMKKVFIGKFYANYQLGVNVLGLVFQLFFVSRILKWFGVRAAVMVLPAIALLGYGCLTFFPILSVVRWVKTGENATDYSLQNTVRQVLFLPTTREQKYKAKQAIDSFFVRAGDVFSAGLVYVGSQLLALSPSGFAMVNVALVTVWLLLAFWTGRENAKVSAVTAA</sequence>
<dbReference type="GO" id="GO:0022857">
    <property type="term" value="F:transmembrane transporter activity"/>
    <property type="evidence" value="ECO:0007669"/>
    <property type="project" value="InterPro"/>
</dbReference>
<gene>
    <name evidence="3" type="ORF">E6K79_10730</name>
</gene>
<evidence type="ECO:0000256" key="1">
    <source>
        <dbReference type="SAM" id="MobiDB-lite"/>
    </source>
</evidence>
<evidence type="ECO:0000313" key="3">
    <source>
        <dbReference type="EMBL" id="TMQ63114.1"/>
    </source>
</evidence>
<proteinExistence type="predicted"/>
<feature type="transmembrane region" description="Helical" evidence="2">
    <location>
        <begin position="92"/>
        <end position="113"/>
    </location>
</feature>
<feature type="transmembrane region" description="Helical" evidence="2">
    <location>
        <begin position="178"/>
        <end position="201"/>
    </location>
</feature>
<feature type="transmembrane region" description="Helical" evidence="2">
    <location>
        <begin position="341"/>
        <end position="360"/>
    </location>
</feature>
<dbReference type="InterPro" id="IPR036259">
    <property type="entry name" value="MFS_trans_sf"/>
</dbReference>
<dbReference type="EMBL" id="VBOZ01000033">
    <property type="protein sequence ID" value="TMQ63114.1"/>
    <property type="molecule type" value="Genomic_DNA"/>
</dbReference>